<dbReference type="RefSeq" id="WP_200386953.1">
    <property type="nucleotide sequence ID" value="NZ_NRSD01000004.1"/>
</dbReference>
<evidence type="ECO:0000256" key="2">
    <source>
        <dbReference type="PROSITE-ProRule" id="PRU00703"/>
    </source>
</evidence>
<dbReference type="Proteomes" id="UP001138802">
    <property type="component" value="Unassembled WGS sequence"/>
</dbReference>
<dbReference type="PROSITE" id="PS51371">
    <property type="entry name" value="CBS"/>
    <property type="match status" value="2"/>
</dbReference>
<feature type="domain" description="CBS" evidence="3">
    <location>
        <begin position="80"/>
        <end position="134"/>
    </location>
</feature>
<gene>
    <name evidence="4" type="ORF">CKO25_05710</name>
</gene>
<dbReference type="InterPro" id="IPR046342">
    <property type="entry name" value="CBS_dom_sf"/>
</dbReference>
<dbReference type="EMBL" id="NRSD01000004">
    <property type="protein sequence ID" value="MBK1644156.1"/>
    <property type="molecule type" value="Genomic_DNA"/>
</dbReference>
<dbReference type="PANTHER" id="PTHR43080">
    <property type="entry name" value="CBS DOMAIN-CONTAINING PROTEIN CBSX3, MITOCHONDRIAL"/>
    <property type="match status" value="1"/>
</dbReference>
<proteinExistence type="predicted"/>
<protein>
    <submittedName>
        <fullName evidence="4">Histidine kinase</fullName>
    </submittedName>
</protein>
<dbReference type="SUPFAM" id="SSF54631">
    <property type="entry name" value="CBS-domain pair"/>
    <property type="match status" value="1"/>
</dbReference>
<organism evidence="4 5">
    <name type="scientific">Thiocapsa imhoffii</name>
    <dbReference type="NCBI Taxonomy" id="382777"/>
    <lineage>
        <taxon>Bacteria</taxon>
        <taxon>Pseudomonadati</taxon>
        <taxon>Pseudomonadota</taxon>
        <taxon>Gammaproteobacteria</taxon>
        <taxon>Chromatiales</taxon>
        <taxon>Chromatiaceae</taxon>
        <taxon>Thiocapsa</taxon>
    </lineage>
</organism>
<sequence length="134" mass="14984">MSTIKSTLVRDIMVREVVTISALETIREAMRKMRRHGVKSLVVEKAHPHDAYGIITYTTILRTIVAEEGDIDLVNVYDVAAKPVITVPADLEIKYLARLMVSQGLRRIVVLRNNELEGIVTINDLVGSILEMAD</sequence>
<dbReference type="InterPro" id="IPR000644">
    <property type="entry name" value="CBS_dom"/>
</dbReference>
<dbReference type="GO" id="GO:0016301">
    <property type="term" value="F:kinase activity"/>
    <property type="evidence" value="ECO:0007669"/>
    <property type="project" value="UniProtKB-KW"/>
</dbReference>
<dbReference type="CDD" id="cd04630">
    <property type="entry name" value="CBS_pair_bac"/>
    <property type="match status" value="1"/>
</dbReference>
<name>A0A9X0WGM0_9GAMM</name>
<keyword evidence="1 2" id="KW-0129">CBS domain</keyword>
<accession>A0A9X0WGM0</accession>
<keyword evidence="4" id="KW-0808">Transferase</keyword>
<evidence type="ECO:0000313" key="5">
    <source>
        <dbReference type="Proteomes" id="UP001138802"/>
    </source>
</evidence>
<evidence type="ECO:0000259" key="3">
    <source>
        <dbReference type="PROSITE" id="PS51371"/>
    </source>
</evidence>
<dbReference type="InterPro" id="IPR051257">
    <property type="entry name" value="Diverse_CBS-Domain"/>
</dbReference>
<dbReference type="PANTHER" id="PTHR43080:SF2">
    <property type="entry name" value="CBS DOMAIN-CONTAINING PROTEIN"/>
    <property type="match status" value="1"/>
</dbReference>
<dbReference type="AlphaFoldDB" id="A0A9X0WGM0"/>
<evidence type="ECO:0000313" key="4">
    <source>
        <dbReference type="EMBL" id="MBK1644156.1"/>
    </source>
</evidence>
<keyword evidence="5" id="KW-1185">Reference proteome</keyword>
<dbReference type="SMART" id="SM00116">
    <property type="entry name" value="CBS"/>
    <property type="match status" value="2"/>
</dbReference>
<comment type="caution">
    <text evidence="4">The sequence shown here is derived from an EMBL/GenBank/DDBJ whole genome shotgun (WGS) entry which is preliminary data.</text>
</comment>
<keyword evidence="4" id="KW-0418">Kinase</keyword>
<dbReference type="Pfam" id="PF00571">
    <property type="entry name" value="CBS"/>
    <property type="match status" value="2"/>
</dbReference>
<feature type="domain" description="CBS" evidence="3">
    <location>
        <begin position="13"/>
        <end position="71"/>
    </location>
</feature>
<evidence type="ECO:0000256" key="1">
    <source>
        <dbReference type="ARBA" id="ARBA00023122"/>
    </source>
</evidence>
<reference evidence="4 5" key="1">
    <citation type="journal article" date="2020" name="Microorganisms">
        <title>Osmotic Adaptation and Compatible Solute Biosynthesis of Phototrophic Bacteria as Revealed from Genome Analyses.</title>
        <authorList>
            <person name="Imhoff J.F."/>
            <person name="Rahn T."/>
            <person name="Kunzel S."/>
            <person name="Keller A."/>
            <person name="Neulinger S.C."/>
        </authorList>
    </citation>
    <scope>NUCLEOTIDE SEQUENCE [LARGE SCALE GENOMIC DNA]</scope>
    <source>
        <strain evidence="4 5">DSM 21303</strain>
    </source>
</reference>
<dbReference type="Gene3D" id="3.10.580.10">
    <property type="entry name" value="CBS-domain"/>
    <property type="match status" value="1"/>
</dbReference>